<sequence length="211" mass="24034">MGLRALRSSSPHKFSSSLASSLRCYNNAINRNETSTGMKIKRDRSKWNFGYDEMGGQGGQGVGGRRLESTTMAPRMASNTAEEGCFDSSSAGAQGGKLELVRAMVSRGRRGAQAREDSRGVRRGVSSRPQHPKVPQYFLHHHLWTTACSCKAWYRQCRPKLRLRRHCRLNYRLRLRLQLQFPRSMAMVVRLSWRGSRGWLRLLLRGRVSHS</sequence>
<gene>
    <name evidence="2" type="ORF">Taro_030492</name>
</gene>
<evidence type="ECO:0000313" key="3">
    <source>
        <dbReference type="Proteomes" id="UP000652761"/>
    </source>
</evidence>
<dbReference type="AlphaFoldDB" id="A0A843VY28"/>
<keyword evidence="3" id="KW-1185">Reference proteome</keyword>
<feature type="region of interest" description="Disordered" evidence="1">
    <location>
        <begin position="108"/>
        <end position="132"/>
    </location>
</feature>
<dbReference type="Proteomes" id="UP000652761">
    <property type="component" value="Unassembled WGS sequence"/>
</dbReference>
<accession>A0A843VY28</accession>
<comment type="caution">
    <text evidence="2">The sequence shown here is derived from an EMBL/GenBank/DDBJ whole genome shotgun (WGS) entry which is preliminary data.</text>
</comment>
<reference evidence="2" key="1">
    <citation type="submission" date="2017-07" db="EMBL/GenBank/DDBJ databases">
        <title>Taro Niue Genome Assembly and Annotation.</title>
        <authorList>
            <person name="Atibalentja N."/>
            <person name="Keating K."/>
            <person name="Fields C.J."/>
        </authorList>
    </citation>
    <scope>NUCLEOTIDE SEQUENCE</scope>
    <source>
        <strain evidence="2">Niue_2</strain>
        <tissue evidence="2">Leaf</tissue>
    </source>
</reference>
<name>A0A843VY28_COLES</name>
<organism evidence="2 3">
    <name type="scientific">Colocasia esculenta</name>
    <name type="common">Wild taro</name>
    <name type="synonym">Arum esculentum</name>
    <dbReference type="NCBI Taxonomy" id="4460"/>
    <lineage>
        <taxon>Eukaryota</taxon>
        <taxon>Viridiplantae</taxon>
        <taxon>Streptophyta</taxon>
        <taxon>Embryophyta</taxon>
        <taxon>Tracheophyta</taxon>
        <taxon>Spermatophyta</taxon>
        <taxon>Magnoliopsida</taxon>
        <taxon>Liliopsida</taxon>
        <taxon>Araceae</taxon>
        <taxon>Aroideae</taxon>
        <taxon>Colocasieae</taxon>
        <taxon>Colocasia</taxon>
    </lineage>
</organism>
<evidence type="ECO:0000313" key="2">
    <source>
        <dbReference type="EMBL" id="MQL97794.1"/>
    </source>
</evidence>
<evidence type="ECO:0000256" key="1">
    <source>
        <dbReference type="SAM" id="MobiDB-lite"/>
    </source>
</evidence>
<proteinExistence type="predicted"/>
<protein>
    <submittedName>
        <fullName evidence="2">Uncharacterized protein</fullName>
    </submittedName>
</protein>
<dbReference type="EMBL" id="NMUH01002100">
    <property type="protein sequence ID" value="MQL97794.1"/>
    <property type="molecule type" value="Genomic_DNA"/>
</dbReference>